<dbReference type="InterPro" id="IPR001015">
    <property type="entry name" value="Ferrochelatase"/>
</dbReference>
<dbReference type="GO" id="GO:0004325">
    <property type="term" value="F:ferrochelatase activity"/>
    <property type="evidence" value="ECO:0007669"/>
    <property type="project" value="UniProtKB-UniRule"/>
</dbReference>
<dbReference type="EC" id="4.99.1.9" evidence="7"/>
<evidence type="ECO:0000256" key="2">
    <source>
        <dbReference type="ARBA" id="ARBA00023004"/>
    </source>
</evidence>
<evidence type="ECO:0000256" key="5">
    <source>
        <dbReference type="ARBA" id="ARBA00023244"/>
    </source>
</evidence>
<feature type="binding site" evidence="7">
    <location>
        <position position="127"/>
    </location>
    <ligand>
        <name>Fe-coproporphyrin III</name>
        <dbReference type="ChEBI" id="CHEBI:68438"/>
    </ligand>
</feature>
<evidence type="ECO:0000313" key="9">
    <source>
        <dbReference type="EMBL" id="QNQ90246.1"/>
    </source>
</evidence>
<comment type="function">
    <text evidence="7">Involved in coproporphyrin-dependent heme b biosynthesis. Catalyzes the insertion of ferrous iron into coproporphyrin III to form Fe-coproporphyrin III.</text>
</comment>
<protein>
    <recommendedName>
        <fullName evidence="7">Coproporphyrin III ferrochelatase</fullName>
        <ecNumber evidence="7">4.99.1.9</ecNumber>
    </recommendedName>
</protein>
<evidence type="ECO:0000256" key="6">
    <source>
        <dbReference type="ARBA" id="ARBA00024536"/>
    </source>
</evidence>
<dbReference type="EMBL" id="CP046884">
    <property type="protein sequence ID" value="QNQ90246.1"/>
    <property type="molecule type" value="Genomic_DNA"/>
</dbReference>
<keyword evidence="7" id="KW-0963">Cytoplasm</keyword>
<dbReference type="CDD" id="cd00419">
    <property type="entry name" value="Ferrochelatase_C"/>
    <property type="match status" value="1"/>
</dbReference>
<gene>
    <name evidence="7" type="primary">cpfC</name>
    <name evidence="9" type="ORF">GP475_06040</name>
</gene>
<feature type="binding site" evidence="7">
    <location>
        <position position="283"/>
    </location>
    <ligand>
        <name>Fe(2+)</name>
        <dbReference type="ChEBI" id="CHEBI:29033"/>
    </ligand>
</feature>
<dbReference type="GO" id="GO:0046872">
    <property type="term" value="F:metal ion binding"/>
    <property type="evidence" value="ECO:0007669"/>
    <property type="project" value="UniProtKB-KW"/>
</dbReference>
<keyword evidence="5 7" id="KW-0627">Porphyrin biosynthesis</keyword>
<evidence type="ECO:0000313" key="10">
    <source>
        <dbReference type="Proteomes" id="UP000516320"/>
    </source>
</evidence>
<keyword evidence="7" id="KW-0479">Metal-binding</keyword>
<evidence type="ECO:0000256" key="8">
    <source>
        <dbReference type="RuleBase" id="RU004185"/>
    </source>
</evidence>
<comment type="subcellular location">
    <subcellularLocation>
        <location evidence="7">Cytoplasm</location>
    </subcellularLocation>
</comment>
<feature type="binding site" evidence="7">
    <location>
        <position position="58"/>
    </location>
    <ligand>
        <name>Fe-coproporphyrin III</name>
        <dbReference type="ChEBI" id="CHEBI:68438"/>
    </ligand>
</feature>
<dbReference type="RefSeq" id="WP_187975703.1">
    <property type="nucleotide sequence ID" value="NZ_CP046884.1"/>
</dbReference>
<evidence type="ECO:0000256" key="1">
    <source>
        <dbReference type="ARBA" id="ARBA00004744"/>
    </source>
</evidence>
<dbReference type="Pfam" id="PF00762">
    <property type="entry name" value="Ferrochelatase"/>
    <property type="match status" value="1"/>
</dbReference>
<dbReference type="InterPro" id="IPR033659">
    <property type="entry name" value="Ferrochelatase_N"/>
</dbReference>
<organism evidence="9 10">
    <name type="scientific">Corynebacterium poyangense</name>
    <dbReference type="NCBI Taxonomy" id="2684405"/>
    <lineage>
        <taxon>Bacteria</taxon>
        <taxon>Bacillati</taxon>
        <taxon>Actinomycetota</taxon>
        <taxon>Actinomycetes</taxon>
        <taxon>Mycobacteriales</taxon>
        <taxon>Corynebacteriaceae</taxon>
        <taxon>Corynebacterium</taxon>
    </lineage>
</organism>
<dbReference type="AlphaFoldDB" id="A0A7H0SNX1"/>
<sequence length="361" mass="40581">MTHSPSTDYDALLLLSFGGPEGPDDVIPFLENVTRGRGIPRERLEEVGEHYFHFDGVSPLNQLNQEIISHLEEELHERGRNVPIYFGNRNWHPFATEAAEQMARDGVRRVLVFATSAWGGYSACRQYDDDIVRMKKHLADCGLADIQFRKLRQFFDHPRFIKAQVDAISGAYQNLGHDCPAQTDPHLTRLIFSAHSIPTAVDQAAGGKDEPHLYSRQIHESARLIAQELGVTDYDVAWQSRSGSPQIPWLEPDIVDHVHHCHEKYPLREVVVCPLGFLSDHMEVIWDLDTELVTAAQELGVAVSRADTIGSTKEFTLLLADLIDEIISGTPPQHLSSLGLRGDTTDGQPCQHDCCLMRRPR</sequence>
<comment type="pathway">
    <text evidence="1 7">Porphyrin-containing compound metabolism; protoheme biosynthesis.</text>
</comment>
<dbReference type="Proteomes" id="UP000516320">
    <property type="component" value="Chromosome"/>
</dbReference>
<dbReference type="PANTHER" id="PTHR11108">
    <property type="entry name" value="FERROCHELATASE"/>
    <property type="match status" value="1"/>
</dbReference>
<dbReference type="GO" id="GO:0005737">
    <property type="term" value="C:cytoplasm"/>
    <property type="evidence" value="ECO:0007669"/>
    <property type="project" value="UniProtKB-SubCell"/>
</dbReference>
<proteinExistence type="inferred from homology"/>
<evidence type="ECO:0000256" key="3">
    <source>
        <dbReference type="ARBA" id="ARBA00023133"/>
    </source>
</evidence>
<comment type="similarity">
    <text evidence="7 8">Belongs to the ferrochelatase family.</text>
</comment>
<dbReference type="KEGG" id="cpoy:GP475_06040"/>
<keyword evidence="10" id="KW-1185">Reference proteome</keyword>
<dbReference type="SUPFAM" id="SSF53800">
    <property type="entry name" value="Chelatase"/>
    <property type="match status" value="1"/>
</dbReference>
<dbReference type="NCBIfam" id="TIGR00109">
    <property type="entry name" value="hemH"/>
    <property type="match status" value="1"/>
</dbReference>
<dbReference type="InterPro" id="IPR033644">
    <property type="entry name" value="Ferrochelatase_C"/>
</dbReference>
<accession>A0A7H0SNX1</accession>
<comment type="catalytic activity">
    <reaction evidence="6">
        <text>Fe-coproporphyrin III + 2 H(+) = coproporphyrin III + Fe(2+)</text>
        <dbReference type="Rhea" id="RHEA:49572"/>
        <dbReference type="ChEBI" id="CHEBI:15378"/>
        <dbReference type="ChEBI" id="CHEBI:29033"/>
        <dbReference type="ChEBI" id="CHEBI:68438"/>
        <dbReference type="ChEBI" id="CHEBI:131725"/>
        <dbReference type="EC" id="4.99.1.9"/>
    </reaction>
    <physiologicalReaction direction="right-to-left" evidence="6">
        <dbReference type="Rhea" id="RHEA:49574"/>
    </physiologicalReaction>
</comment>
<name>A0A7H0SNX1_9CORY</name>
<dbReference type="UniPathway" id="UPA00252"/>
<dbReference type="CDD" id="cd03411">
    <property type="entry name" value="Ferrochelatase_N"/>
    <property type="match status" value="1"/>
</dbReference>
<dbReference type="NCBIfam" id="NF000689">
    <property type="entry name" value="PRK00035.2-1"/>
    <property type="match status" value="1"/>
</dbReference>
<keyword evidence="3 7" id="KW-0350">Heme biosynthesis</keyword>
<dbReference type="PANTHER" id="PTHR11108:SF1">
    <property type="entry name" value="FERROCHELATASE, MITOCHONDRIAL"/>
    <property type="match status" value="1"/>
</dbReference>
<dbReference type="Gene3D" id="3.40.50.1400">
    <property type="match status" value="2"/>
</dbReference>
<keyword evidence="2 7" id="KW-0408">Iron</keyword>
<keyword evidence="4 7" id="KW-0456">Lyase</keyword>
<comment type="caution">
    <text evidence="7">Lacks conserved residue(s) required for the propagation of feature annotation.</text>
</comment>
<feature type="binding site" evidence="7">
    <location>
        <position position="195"/>
    </location>
    <ligand>
        <name>Fe(2+)</name>
        <dbReference type="ChEBI" id="CHEBI:29033"/>
    </ligand>
</feature>
<dbReference type="GO" id="GO:0006783">
    <property type="term" value="P:heme biosynthetic process"/>
    <property type="evidence" value="ECO:0007669"/>
    <property type="project" value="UniProtKB-UniRule"/>
</dbReference>
<evidence type="ECO:0000256" key="7">
    <source>
        <dbReference type="HAMAP-Rule" id="MF_00323"/>
    </source>
</evidence>
<dbReference type="HAMAP" id="MF_00323">
    <property type="entry name" value="Ferrochelatase"/>
    <property type="match status" value="1"/>
</dbReference>
<evidence type="ECO:0000256" key="4">
    <source>
        <dbReference type="ARBA" id="ARBA00023239"/>
    </source>
</evidence>
<reference evidence="9 10" key="1">
    <citation type="submission" date="2019-12" db="EMBL/GenBank/DDBJ databases">
        <title>Corynebacterium sp. nov., isolated from feces of the Anser Albifrons in China.</title>
        <authorList>
            <person name="Liu Q."/>
        </authorList>
    </citation>
    <scope>NUCLEOTIDE SEQUENCE [LARGE SCALE GENOMIC DNA]</scope>
    <source>
        <strain evidence="9 10">4H37-19</strain>
    </source>
</reference>